<feature type="transmembrane region" description="Helical" evidence="6">
    <location>
        <begin position="101"/>
        <end position="121"/>
    </location>
</feature>
<dbReference type="eggNOG" id="COG0795">
    <property type="taxonomic scope" value="Bacteria"/>
</dbReference>
<keyword evidence="4 6" id="KW-1133">Transmembrane helix</keyword>
<evidence type="ECO:0000256" key="1">
    <source>
        <dbReference type="ARBA" id="ARBA00004651"/>
    </source>
</evidence>
<protein>
    <submittedName>
        <fullName evidence="7">Permease YjgP/YjgQ family protein</fullName>
    </submittedName>
</protein>
<dbReference type="Pfam" id="PF03739">
    <property type="entry name" value="LptF_LptG"/>
    <property type="match status" value="1"/>
</dbReference>
<keyword evidence="8" id="KW-1185">Reference proteome</keyword>
<dbReference type="InterPro" id="IPR005495">
    <property type="entry name" value="LptG/LptF_permease"/>
</dbReference>
<evidence type="ECO:0000313" key="7">
    <source>
        <dbReference type="EMBL" id="ADG94560.1"/>
    </source>
</evidence>
<evidence type="ECO:0000256" key="6">
    <source>
        <dbReference type="SAM" id="Phobius"/>
    </source>
</evidence>
<evidence type="ECO:0000256" key="2">
    <source>
        <dbReference type="ARBA" id="ARBA00022475"/>
    </source>
</evidence>
<name>D5V7E0_ARCNC</name>
<dbReference type="AlphaFoldDB" id="D5V7E0"/>
<dbReference type="Proteomes" id="UP000000939">
    <property type="component" value="Chromosome"/>
</dbReference>
<reference evidence="7 8" key="1">
    <citation type="journal article" date="2010" name="Stand. Genomic Sci.">
        <title>Complete genome sequence of Arcobacter nitrofigilis type strain (CI).</title>
        <authorList>
            <person name="Pati A."/>
            <person name="Gronow S."/>
            <person name="Lapidus A."/>
            <person name="Copeland A."/>
            <person name="Glavina Del Rio T."/>
            <person name="Nolan M."/>
            <person name="Lucas S."/>
            <person name="Tice H."/>
            <person name="Cheng J.F."/>
            <person name="Han C."/>
            <person name="Chertkov O."/>
            <person name="Bruce D."/>
            <person name="Tapia R."/>
            <person name="Goodwin L."/>
            <person name="Pitluck S."/>
            <person name="Liolios K."/>
            <person name="Ivanova N."/>
            <person name="Mavromatis K."/>
            <person name="Chen A."/>
            <person name="Palaniappan K."/>
            <person name="Land M."/>
            <person name="Hauser L."/>
            <person name="Chang Y.J."/>
            <person name="Jeffries C.D."/>
            <person name="Detter J.C."/>
            <person name="Rohde M."/>
            <person name="Goker M."/>
            <person name="Bristow J."/>
            <person name="Eisen J.A."/>
            <person name="Markowitz V."/>
            <person name="Hugenholtz P."/>
            <person name="Klenk H.P."/>
            <person name="Kyrpides N.C."/>
        </authorList>
    </citation>
    <scope>NUCLEOTIDE SEQUENCE [LARGE SCALE GENOMIC DNA]</scope>
    <source>
        <strain evidence="8">ATCC 33309 / DSM 7299 / CCUG 15893 / LMG 7604 / NCTC 12251 / CI</strain>
    </source>
</reference>
<dbReference type="RefSeq" id="WP_013136705.1">
    <property type="nucleotide sequence ID" value="NC_014166.1"/>
</dbReference>
<dbReference type="GO" id="GO:0015920">
    <property type="term" value="P:lipopolysaccharide transport"/>
    <property type="evidence" value="ECO:0007669"/>
    <property type="project" value="TreeGrafter"/>
</dbReference>
<gene>
    <name evidence="7" type="ordered locus">Arnit_2912</name>
</gene>
<keyword evidence="3 6" id="KW-0812">Transmembrane</keyword>
<feature type="transmembrane region" description="Helical" evidence="6">
    <location>
        <begin position="310"/>
        <end position="331"/>
    </location>
</feature>
<proteinExistence type="predicted"/>
<evidence type="ECO:0000256" key="3">
    <source>
        <dbReference type="ARBA" id="ARBA00022692"/>
    </source>
</evidence>
<feature type="transmembrane region" description="Helical" evidence="6">
    <location>
        <begin position="257"/>
        <end position="280"/>
    </location>
</feature>
<dbReference type="GO" id="GO:0043190">
    <property type="term" value="C:ATP-binding cassette (ABC) transporter complex"/>
    <property type="evidence" value="ECO:0007669"/>
    <property type="project" value="TreeGrafter"/>
</dbReference>
<evidence type="ECO:0000256" key="5">
    <source>
        <dbReference type="ARBA" id="ARBA00023136"/>
    </source>
</evidence>
<organism evidence="7 8">
    <name type="scientific">Arcobacter nitrofigilis (strain ATCC 33309 / DSM 7299 / CCUG 15893 / LMG 7604 / NCTC 12251 / CI)</name>
    <name type="common">Campylobacter nitrofigilis</name>
    <dbReference type="NCBI Taxonomy" id="572480"/>
    <lineage>
        <taxon>Bacteria</taxon>
        <taxon>Pseudomonadati</taxon>
        <taxon>Campylobacterota</taxon>
        <taxon>Epsilonproteobacteria</taxon>
        <taxon>Campylobacterales</taxon>
        <taxon>Arcobacteraceae</taxon>
        <taxon>Arcobacter</taxon>
    </lineage>
</organism>
<sequence>MKLKQYLLSQFSNTFFPIFLVLFFITSIIFLVRIASITSVITLNIFELGTLYAYNLPNIIFYTMPISFFVAMVITLSKLSSEYELIVVTSFGLNPSNILKVFLPITFLISLSLLILSIGLIPKTKYLSQQMINQKTKEANFNIKASEFGQKFGDWLIYISKKDDKLYEEVKLFKTENKGTDQFIIAKNARLNNDAGNLSFILKDGKAFYFEQDKINQIDYKVMHINDTLSESQITPFTNAYEYWKERINSDGDIAKFSFYVLTSIFPFISIYLVVAFGYFNPRYEKNRSVAYAVISVVMYYLISDPLTKSIGLLSIPSIIVFWTIMSYFIYKLTVKKVY</sequence>
<dbReference type="EMBL" id="CP001999">
    <property type="protein sequence ID" value="ADG94560.1"/>
    <property type="molecule type" value="Genomic_DNA"/>
</dbReference>
<dbReference type="KEGG" id="ant:Arnit_2912"/>
<dbReference type="PANTHER" id="PTHR33529">
    <property type="entry name" value="SLR0882 PROTEIN-RELATED"/>
    <property type="match status" value="1"/>
</dbReference>
<accession>D5V7E0</accession>
<comment type="subcellular location">
    <subcellularLocation>
        <location evidence="1">Cell membrane</location>
        <topology evidence="1">Multi-pass membrane protein</topology>
    </subcellularLocation>
</comment>
<feature type="transmembrane region" description="Helical" evidence="6">
    <location>
        <begin position="15"/>
        <end position="46"/>
    </location>
</feature>
<keyword evidence="5 6" id="KW-0472">Membrane</keyword>
<keyword evidence="2" id="KW-1003">Cell membrane</keyword>
<evidence type="ECO:0000256" key="4">
    <source>
        <dbReference type="ARBA" id="ARBA00022989"/>
    </source>
</evidence>
<dbReference type="OrthoDB" id="5372422at2"/>
<feature type="transmembrane region" description="Helical" evidence="6">
    <location>
        <begin position="58"/>
        <end position="81"/>
    </location>
</feature>
<dbReference type="PANTHER" id="PTHR33529:SF7">
    <property type="entry name" value="LIPOPOLYSACCHARIDE EXPORT SYSTEM PERMEASE PROTEIN LPTF"/>
    <property type="match status" value="1"/>
</dbReference>
<dbReference type="STRING" id="572480.Arnit_2912"/>
<evidence type="ECO:0000313" key="8">
    <source>
        <dbReference type="Proteomes" id="UP000000939"/>
    </source>
</evidence>
<dbReference type="HOGENOM" id="CLU_070513_0_0_7"/>
<feature type="transmembrane region" description="Helical" evidence="6">
    <location>
        <begin position="286"/>
        <end position="303"/>
    </location>
</feature>